<evidence type="ECO:0000313" key="5">
    <source>
        <dbReference type="Proteomes" id="UP000267029"/>
    </source>
</evidence>
<dbReference type="PANTHER" id="PTHR45168">
    <property type="entry name" value="DNAJ HOMOLOG SUBFAMILY B MEMBER 2"/>
    <property type="match status" value="1"/>
</dbReference>
<sequence length="297" mass="32496">MPPENSSGSATCLYAILGIERGASEADIKKAYRRLALKWHPDKNSDVNKEEAEKRFKEISAAYEILSDAEKRRVYDRYGFAGLRGSPSHNDAANRSPRPSPRRSNYSFFDNNDDFFNFVFRDPEEIFREFFAEHITMMNSFMEPFTTATTDGVVGRSGSSRSSATPATHVSHPVRRANTRIPDRGGSLFTTFMSTAGGVGSPKDGSISHSFTFFSSSPNVTATAHQSGTKFTFGSKSGSSGMPVKGTFRSTSTKFLGGKCVTTRRVIQDGVETVTIEEDGVVKSKTVNGQRVAIMSA</sequence>
<dbReference type="AlphaFoldDB" id="A0A0R3UII4"/>
<feature type="domain" description="J" evidence="3">
    <location>
        <begin position="12"/>
        <end position="79"/>
    </location>
</feature>
<evidence type="ECO:0000256" key="1">
    <source>
        <dbReference type="ARBA" id="ARBA00023186"/>
    </source>
</evidence>
<feature type="region of interest" description="Disordered" evidence="2">
    <location>
        <begin position="152"/>
        <end position="172"/>
    </location>
</feature>
<dbReference type="WBParaSite" id="MCU_003465-RA">
    <property type="protein sequence ID" value="MCU_003465-RA"/>
    <property type="gene ID" value="MCU_003465"/>
</dbReference>
<evidence type="ECO:0000313" key="4">
    <source>
        <dbReference type="EMBL" id="VDD81237.1"/>
    </source>
</evidence>
<dbReference type="OrthoDB" id="10250354at2759"/>
<gene>
    <name evidence="4" type="ORF">MCOS_LOCUS7240</name>
</gene>
<evidence type="ECO:0000256" key="2">
    <source>
        <dbReference type="SAM" id="MobiDB-lite"/>
    </source>
</evidence>
<evidence type="ECO:0000313" key="6">
    <source>
        <dbReference type="WBParaSite" id="MCU_003465-RA"/>
    </source>
</evidence>
<dbReference type="SMART" id="SM00271">
    <property type="entry name" value="DnaJ"/>
    <property type="match status" value="1"/>
</dbReference>
<organism evidence="6">
    <name type="scientific">Mesocestoides corti</name>
    <name type="common">Flatworm</name>
    <dbReference type="NCBI Taxonomy" id="53468"/>
    <lineage>
        <taxon>Eukaryota</taxon>
        <taxon>Metazoa</taxon>
        <taxon>Spiralia</taxon>
        <taxon>Lophotrochozoa</taxon>
        <taxon>Platyhelminthes</taxon>
        <taxon>Cestoda</taxon>
        <taxon>Eucestoda</taxon>
        <taxon>Cyclophyllidea</taxon>
        <taxon>Mesocestoididae</taxon>
        <taxon>Mesocestoides</taxon>
    </lineage>
</organism>
<proteinExistence type="predicted"/>
<feature type="compositionally biased region" description="Low complexity" evidence="2">
    <location>
        <begin position="152"/>
        <end position="163"/>
    </location>
</feature>
<dbReference type="STRING" id="53468.A0A0R3UII4"/>
<accession>A0A0R3UII4</accession>
<dbReference type="PANTHER" id="PTHR45168:SF3">
    <property type="entry name" value="DNAJ HEAT SHOCK PROTEIN FAMILY (HSP40) MEMBER B2"/>
    <property type="match status" value="1"/>
</dbReference>
<dbReference type="SUPFAM" id="SSF46565">
    <property type="entry name" value="Chaperone J-domain"/>
    <property type="match status" value="1"/>
</dbReference>
<dbReference type="PROSITE" id="PS00636">
    <property type="entry name" value="DNAJ_1"/>
    <property type="match status" value="1"/>
</dbReference>
<dbReference type="EMBL" id="UXSR01005342">
    <property type="protein sequence ID" value="VDD81237.1"/>
    <property type="molecule type" value="Genomic_DNA"/>
</dbReference>
<dbReference type="Proteomes" id="UP000267029">
    <property type="component" value="Unassembled WGS sequence"/>
</dbReference>
<keyword evidence="1" id="KW-0143">Chaperone</keyword>
<reference evidence="4 5" key="1">
    <citation type="submission" date="2018-10" db="EMBL/GenBank/DDBJ databases">
        <authorList>
            <consortium name="Pathogen Informatics"/>
        </authorList>
    </citation>
    <scope>NUCLEOTIDE SEQUENCE [LARGE SCALE GENOMIC DNA]</scope>
</reference>
<feature type="region of interest" description="Disordered" evidence="2">
    <location>
        <begin position="86"/>
        <end position="106"/>
    </location>
</feature>
<name>A0A0R3UII4_MESCO</name>
<dbReference type="Gene3D" id="1.10.287.110">
    <property type="entry name" value="DnaJ domain"/>
    <property type="match status" value="1"/>
</dbReference>
<keyword evidence="5" id="KW-1185">Reference proteome</keyword>
<evidence type="ECO:0000259" key="3">
    <source>
        <dbReference type="PROSITE" id="PS50076"/>
    </source>
</evidence>
<reference evidence="6" key="2">
    <citation type="submission" date="2019-11" db="UniProtKB">
        <authorList>
            <consortium name="WormBaseParasite"/>
        </authorList>
    </citation>
    <scope>IDENTIFICATION</scope>
</reference>
<dbReference type="PROSITE" id="PS50076">
    <property type="entry name" value="DNAJ_2"/>
    <property type="match status" value="1"/>
</dbReference>
<dbReference type="CDD" id="cd06257">
    <property type="entry name" value="DnaJ"/>
    <property type="match status" value="1"/>
</dbReference>
<dbReference type="GO" id="GO:0051082">
    <property type="term" value="F:unfolded protein binding"/>
    <property type="evidence" value="ECO:0007669"/>
    <property type="project" value="InterPro"/>
</dbReference>
<dbReference type="InterPro" id="IPR018253">
    <property type="entry name" value="DnaJ_domain_CS"/>
</dbReference>
<dbReference type="PRINTS" id="PR00625">
    <property type="entry name" value="JDOMAIN"/>
</dbReference>
<dbReference type="GO" id="GO:0030544">
    <property type="term" value="F:Hsp70 protein binding"/>
    <property type="evidence" value="ECO:0007669"/>
    <property type="project" value="InterPro"/>
</dbReference>
<dbReference type="InterPro" id="IPR043183">
    <property type="entry name" value="DNJB2/6-like"/>
</dbReference>
<dbReference type="InterPro" id="IPR036869">
    <property type="entry name" value="J_dom_sf"/>
</dbReference>
<protein>
    <submittedName>
        <fullName evidence="6">J domain-containing protein</fullName>
    </submittedName>
</protein>
<dbReference type="Pfam" id="PF00226">
    <property type="entry name" value="DnaJ"/>
    <property type="match status" value="1"/>
</dbReference>
<dbReference type="InterPro" id="IPR001623">
    <property type="entry name" value="DnaJ_domain"/>
</dbReference>